<dbReference type="PROSITE" id="PS50850">
    <property type="entry name" value="MFS"/>
    <property type="match status" value="1"/>
</dbReference>
<organism evidence="6 7">
    <name type="scientific">Pigmentiphaga humi</name>
    <dbReference type="NCBI Taxonomy" id="2478468"/>
    <lineage>
        <taxon>Bacteria</taxon>
        <taxon>Pseudomonadati</taxon>
        <taxon>Pseudomonadota</taxon>
        <taxon>Betaproteobacteria</taxon>
        <taxon>Burkholderiales</taxon>
        <taxon>Alcaligenaceae</taxon>
        <taxon>Pigmentiphaga</taxon>
    </lineage>
</organism>
<dbReference type="EMBL" id="UWPJ01000005">
    <property type="protein sequence ID" value="VCU68434.1"/>
    <property type="molecule type" value="Genomic_DNA"/>
</dbReference>
<evidence type="ECO:0000259" key="5">
    <source>
        <dbReference type="PROSITE" id="PS50850"/>
    </source>
</evidence>
<dbReference type="CDD" id="cd17324">
    <property type="entry name" value="MFS_NepI_like"/>
    <property type="match status" value="1"/>
</dbReference>
<evidence type="ECO:0000256" key="3">
    <source>
        <dbReference type="ARBA" id="ARBA00023136"/>
    </source>
</evidence>
<feature type="transmembrane region" description="Helical" evidence="4">
    <location>
        <begin position="342"/>
        <end position="362"/>
    </location>
</feature>
<name>A0A3P4AWK2_9BURK</name>
<feature type="transmembrane region" description="Helical" evidence="4">
    <location>
        <begin position="80"/>
        <end position="98"/>
    </location>
</feature>
<feature type="transmembrane region" description="Helical" evidence="4">
    <location>
        <begin position="218"/>
        <end position="240"/>
    </location>
</feature>
<evidence type="ECO:0000256" key="2">
    <source>
        <dbReference type="ARBA" id="ARBA00022989"/>
    </source>
</evidence>
<dbReference type="InterPro" id="IPR020846">
    <property type="entry name" value="MFS_dom"/>
</dbReference>
<keyword evidence="3 4" id="KW-0472">Membrane</keyword>
<dbReference type="PANTHER" id="PTHR42910:SF1">
    <property type="entry name" value="MAJOR FACILITATOR SUPERFAMILY (MFS) PROFILE DOMAIN-CONTAINING PROTEIN"/>
    <property type="match status" value="1"/>
</dbReference>
<dbReference type="RefSeq" id="WP_124077644.1">
    <property type="nucleotide sequence ID" value="NZ_UWPJ01000005.1"/>
</dbReference>
<dbReference type="PANTHER" id="PTHR42910">
    <property type="entry name" value="TRANSPORTER SCO4007-RELATED"/>
    <property type="match status" value="1"/>
</dbReference>
<feature type="transmembrane region" description="Helical" evidence="4">
    <location>
        <begin position="368"/>
        <end position="388"/>
    </location>
</feature>
<keyword evidence="1 4" id="KW-0812">Transmembrane</keyword>
<accession>A0A3P4AWK2</accession>
<dbReference type="Pfam" id="PF07690">
    <property type="entry name" value="MFS_1"/>
    <property type="match status" value="1"/>
</dbReference>
<gene>
    <name evidence="6" type="primary">ynfM_2</name>
    <name evidence="6" type="ORF">PIGHUM_00485</name>
</gene>
<evidence type="ECO:0000256" key="4">
    <source>
        <dbReference type="SAM" id="Phobius"/>
    </source>
</evidence>
<reference evidence="6 7" key="1">
    <citation type="submission" date="2018-10" db="EMBL/GenBank/DDBJ databases">
        <authorList>
            <person name="Criscuolo A."/>
        </authorList>
    </citation>
    <scope>NUCLEOTIDE SEQUENCE [LARGE SCALE GENOMIC DNA]</scope>
    <source>
        <strain evidence="6">DnA1</strain>
    </source>
</reference>
<sequence>MSSDSSSPRLPSGLVWLMAAAAGLAVASNYYAQPLLHMLAADLGLRTAQAGVLVTVAQIGYAAGLLLLVPLGDLVERRKLVVGMTLLTACGLLVSALAGNAAQLLAGTAVAGVFSVAAQVLVPFAAALAAPHERGRVIGMLLGGMLLGVLLARTFAGTVAAVAGWRMVYGCAAVAMFALACVLRRALPAHPPAAAAVSYAGLIGSIGRLFLEEPALRLRGLLGGLIFAGFAMLWTALAFLLSAEPFHYSTFAIGLFGLLGAAGALAAAPVGRLLDRGKGDAVMGAGLLCMLASWLPLALGQASIALLALGIVALDVAAHALHVGNQNAVYQIRPDARSRLAAAYMTCYFLGGAAGSAVSAWAYARGGWGLVAAAGAACAACAMGVWAMRPRRGSLRVPAA</sequence>
<evidence type="ECO:0000313" key="6">
    <source>
        <dbReference type="EMBL" id="VCU68434.1"/>
    </source>
</evidence>
<feature type="domain" description="Major facilitator superfamily (MFS) profile" evidence="5">
    <location>
        <begin position="14"/>
        <end position="393"/>
    </location>
</feature>
<dbReference type="AlphaFoldDB" id="A0A3P4AWK2"/>
<feature type="transmembrane region" description="Helical" evidence="4">
    <location>
        <begin position="137"/>
        <end position="156"/>
    </location>
</feature>
<dbReference type="Proteomes" id="UP000277294">
    <property type="component" value="Unassembled WGS sequence"/>
</dbReference>
<keyword evidence="2 4" id="KW-1133">Transmembrane helix</keyword>
<dbReference type="InterPro" id="IPR011701">
    <property type="entry name" value="MFS"/>
</dbReference>
<feature type="transmembrane region" description="Helical" evidence="4">
    <location>
        <begin position="104"/>
        <end position="130"/>
    </location>
</feature>
<evidence type="ECO:0000313" key="7">
    <source>
        <dbReference type="Proteomes" id="UP000277294"/>
    </source>
</evidence>
<feature type="transmembrane region" description="Helical" evidence="4">
    <location>
        <begin position="162"/>
        <end position="183"/>
    </location>
</feature>
<evidence type="ECO:0000256" key="1">
    <source>
        <dbReference type="ARBA" id="ARBA00022692"/>
    </source>
</evidence>
<dbReference type="GO" id="GO:0022857">
    <property type="term" value="F:transmembrane transporter activity"/>
    <property type="evidence" value="ECO:0007669"/>
    <property type="project" value="InterPro"/>
</dbReference>
<protein>
    <submittedName>
        <fullName evidence="6">Inner membrane transport protein YnfM</fullName>
    </submittedName>
</protein>
<dbReference type="SUPFAM" id="SSF103473">
    <property type="entry name" value="MFS general substrate transporter"/>
    <property type="match status" value="1"/>
</dbReference>
<feature type="transmembrane region" description="Helical" evidence="4">
    <location>
        <begin position="246"/>
        <end position="268"/>
    </location>
</feature>
<feature type="transmembrane region" description="Helical" evidence="4">
    <location>
        <begin position="52"/>
        <end position="71"/>
    </location>
</feature>
<dbReference type="Gene3D" id="1.20.1250.20">
    <property type="entry name" value="MFS general substrate transporter like domains"/>
    <property type="match status" value="1"/>
</dbReference>
<keyword evidence="7" id="KW-1185">Reference proteome</keyword>
<dbReference type="InterPro" id="IPR036259">
    <property type="entry name" value="MFS_trans_sf"/>
</dbReference>
<dbReference type="OrthoDB" id="9815356at2"/>
<feature type="transmembrane region" description="Helical" evidence="4">
    <location>
        <begin position="12"/>
        <end position="32"/>
    </location>
</feature>
<proteinExistence type="predicted"/>